<proteinExistence type="predicted"/>
<organism evidence="1 2">
    <name type="scientific">Plakobranchus ocellatus</name>
    <dbReference type="NCBI Taxonomy" id="259542"/>
    <lineage>
        <taxon>Eukaryota</taxon>
        <taxon>Metazoa</taxon>
        <taxon>Spiralia</taxon>
        <taxon>Lophotrochozoa</taxon>
        <taxon>Mollusca</taxon>
        <taxon>Gastropoda</taxon>
        <taxon>Heterobranchia</taxon>
        <taxon>Euthyneura</taxon>
        <taxon>Panpulmonata</taxon>
        <taxon>Sacoglossa</taxon>
        <taxon>Placobranchoidea</taxon>
        <taxon>Plakobranchidae</taxon>
        <taxon>Plakobranchus</taxon>
    </lineage>
</organism>
<accession>A0AAV4CJ85</accession>
<evidence type="ECO:0000313" key="2">
    <source>
        <dbReference type="Proteomes" id="UP000735302"/>
    </source>
</evidence>
<protein>
    <submittedName>
        <fullName evidence="1">Uncharacterized protein</fullName>
    </submittedName>
</protein>
<evidence type="ECO:0000313" key="1">
    <source>
        <dbReference type="EMBL" id="GFO31138.1"/>
    </source>
</evidence>
<dbReference type="EMBL" id="BLXT01006360">
    <property type="protein sequence ID" value="GFO31138.1"/>
    <property type="molecule type" value="Genomic_DNA"/>
</dbReference>
<dbReference type="AlphaFoldDB" id="A0AAV4CJ85"/>
<reference evidence="1 2" key="1">
    <citation type="journal article" date="2021" name="Elife">
        <title>Chloroplast acquisition without the gene transfer in kleptoplastic sea slugs, Plakobranchus ocellatus.</title>
        <authorList>
            <person name="Maeda T."/>
            <person name="Takahashi S."/>
            <person name="Yoshida T."/>
            <person name="Shimamura S."/>
            <person name="Takaki Y."/>
            <person name="Nagai Y."/>
            <person name="Toyoda A."/>
            <person name="Suzuki Y."/>
            <person name="Arimoto A."/>
            <person name="Ishii H."/>
            <person name="Satoh N."/>
            <person name="Nishiyama T."/>
            <person name="Hasebe M."/>
            <person name="Maruyama T."/>
            <person name="Minagawa J."/>
            <person name="Obokata J."/>
            <person name="Shigenobu S."/>
        </authorList>
    </citation>
    <scope>NUCLEOTIDE SEQUENCE [LARGE SCALE GENOMIC DNA]</scope>
</reference>
<dbReference type="Proteomes" id="UP000735302">
    <property type="component" value="Unassembled WGS sequence"/>
</dbReference>
<sequence>MKAAVLFSRCLQSDRSYQKLGGGKKSRTLPSESSLPQTAECGLVALAKEGRVDYQETGLKMREEKKKECKTVPNIIDRHPISPVCRPACLVFLVLHTLFPPSPHSYFPRLDEARAEAFGKLGRLPG</sequence>
<name>A0AAV4CJ85_9GAST</name>
<comment type="caution">
    <text evidence="1">The sequence shown here is derived from an EMBL/GenBank/DDBJ whole genome shotgun (WGS) entry which is preliminary data.</text>
</comment>
<gene>
    <name evidence="1" type="ORF">PoB_005764300</name>
</gene>
<keyword evidence="2" id="KW-1185">Reference proteome</keyword>